<dbReference type="EMBL" id="VUJX02000009">
    <property type="protein sequence ID" value="KAL0932164.1"/>
    <property type="molecule type" value="Genomic_DNA"/>
</dbReference>
<name>A0ACC3YJT7_COLTU</name>
<proteinExistence type="predicted"/>
<reference evidence="1 2" key="1">
    <citation type="journal article" date="2020" name="Phytopathology">
        <title>Genome Sequence Resources of Colletotrichum truncatum, C. plurivorum, C. musicola, and C. sojae: Four Species Pathogenic to Soybean (Glycine max).</title>
        <authorList>
            <person name="Rogerio F."/>
            <person name="Boufleur T.R."/>
            <person name="Ciampi-Guillardi M."/>
            <person name="Sukno S.A."/>
            <person name="Thon M.R."/>
            <person name="Massola Junior N.S."/>
            <person name="Baroncelli R."/>
        </authorList>
    </citation>
    <scope>NUCLEOTIDE SEQUENCE [LARGE SCALE GENOMIC DNA]</scope>
    <source>
        <strain evidence="1 2">CMES1059</strain>
    </source>
</reference>
<evidence type="ECO:0000313" key="1">
    <source>
        <dbReference type="EMBL" id="KAL0932164.1"/>
    </source>
</evidence>
<accession>A0ACC3YJT7</accession>
<keyword evidence="2" id="KW-1185">Reference proteome</keyword>
<dbReference type="Proteomes" id="UP000805649">
    <property type="component" value="Unassembled WGS sequence"/>
</dbReference>
<comment type="caution">
    <text evidence="1">The sequence shown here is derived from an EMBL/GenBank/DDBJ whole genome shotgun (WGS) entry which is preliminary data.</text>
</comment>
<evidence type="ECO:0000313" key="2">
    <source>
        <dbReference type="Proteomes" id="UP000805649"/>
    </source>
</evidence>
<sequence length="303" mass="32672">MPTSNSIRFNDRVAIVTGSGRGLGRQYALLLGALGASVVVNSTTPHTTQATVNDIVNAGGKAVACVGSVSDESVAKALVDKAIDAFGRIDIIINNAGVYEAMPFEQTTSASLRDLLAIHVEGSYNLTRAAWPHMQKQKYGRVLMITSHSVFGMPGTSLYAAAKLAVVGLAKTLAVEGEAYNIHVNAVATTAFTEAVDKNLPNDEMRELMKKALPVAEPAPPVVWLTHEDCKVNGEVFGAQGRIVSRILLAETKGFQGLRRNEWMVETIRDNWDQVIDEKEYVVHTNGNNIGTILFGRLSHDLS</sequence>
<protein>
    <submittedName>
        <fullName evidence="1">Uncharacterized protein</fullName>
    </submittedName>
</protein>
<gene>
    <name evidence="1" type="ORF">CTRU02_213117</name>
</gene>
<organism evidence="1 2">
    <name type="scientific">Colletotrichum truncatum</name>
    <name type="common">Anthracnose fungus</name>
    <name type="synonym">Colletotrichum capsici</name>
    <dbReference type="NCBI Taxonomy" id="5467"/>
    <lineage>
        <taxon>Eukaryota</taxon>
        <taxon>Fungi</taxon>
        <taxon>Dikarya</taxon>
        <taxon>Ascomycota</taxon>
        <taxon>Pezizomycotina</taxon>
        <taxon>Sordariomycetes</taxon>
        <taxon>Hypocreomycetidae</taxon>
        <taxon>Glomerellales</taxon>
        <taxon>Glomerellaceae</taxon>
        <taxon>Colletotrichum</taxon>
        <taxon>Colletotrichum truncatum species complex</taxon>
    </lineage>
</organism>